<evidence type="ECO:0000313" key="2">
    <source>
        <dbReference type="Proteomes" id="UP001286313"/>
    </source>
</evidence>
<sequence>MHYSSSPPTPSTFHTLQDHLHHTPLLIITIINTINIPHHKTTTTHTPLLILTTNTIHHNPSPLLLLLFLTSLTTTTTHQRPPGPHNTPPLILLTPSPVRLCLLLKLIQVHTPI</sequence>
<gene>
    <name evidence="1" type="ORF">Pcinc_035928</name>
</gene>
<dbReference type="AlphaFoldDB" id="A0AAE1BZW7"/>
<reference evidence="1" key="1">
    <citation type="submission" date="2023-10" db="EMBL/GenBank/DDBJ databases">
        <title>Genome assemblies of two species of porcelain crab, Petrolisthes cinctipes and Petrolisthes manimaculis (Anomura: Porcellanidae).</title>
        <authorList>
            <person name="Angst P."/>
        </authorList>
    </citation>
    <scope>NUCLEOTIDE SEQUENCE</scope>
    <source>
        <strain evidence="1">PB745_01</strain>
        <tissue evidence="1">Gill</tissue>
    </source>
</reference>
<protein>
    <submittedName>
        <fullName evidence="1">Uncharacterized protein</fullName>
    </submittedName>
</protein>
<evidence type="ECO:0000313" key="1">
    <source>
        <dbReference type="EMBL" id="KAK3857845.1"/>
    </source>
</evidence>
<comment type="caution">
    <text evidence="1">The sequence shown here is derived from an EMBL/GenBank/DDBJ whole genome shotgun (WGS) entry which is preliminary data.</text>
</comment>
<proteinExistence type="predicted"/>
<dbReference type="Proteomes" id="UP001286313">
    <property type="component" value="Unassembled WGS sequence"/>
</dbReference>
<accession>A0AAE1BZW7</accession>
<organism evidence="1 2">
    <name type="scientific">Petrolisthes cinctipes</name>
    <name type="common">Flat porcelain crab</name>
    <dbReference type="NCBI Taxonomy" id="88211"/>
    <lineage>
        <taxon>Eukaryota</taxon>
        <taxon>Metazoa</taxon>
        <taxon>Ecdysozoa</taxon>
        <taxon>Arthropoda</taxon>
        <taxon>Crustacea</taxon>
        <taxon>Multicrustacea</taxon>
        <taxon>Malacostraca</taxon>
        <taxon>Eumalacostraca</taxon>
        <taxon>Eucarida</taxon>
        <taxon>Decapoda</taxon>
        <taxon>Pleocyemata</taxon>
        <taxon>Anomura</taxon>
        <taxon>Galatheoidea</taxon>
        <taxon>Porcellanidae</taxon>
        <taxon>Petrolisthes</taxon>
    </lineage>
</organism>
<keyword evidence="2" id="KW-1185">Reference proteome</keyword>
<dbReference type="EMBL" id="JAWQEG010005488">
    <property type="protein sequence ID" value="KAK3857845.1"/>
    <property type="molecule type" value="Genomic_DNA"/>
</dbReference>
<name>A0AAE1BZW7_PETCI</name>